<dbReference type="InterPro" id="IPR002328">
    <property type="entry name" value="ADH_Zn_CS"/>
</dbReference>
<dbReference type="Pfam" id="PF08240">
    <property type="entry name" value="ADH_N"/>
    <property type="match status" value="1"/>
</dbReference>
<dbReference type="HOGENOM" id="CLU_026673_11_0_1"/>
<dbReference type="InterPro" id="IPR020843">
    <property type="entry name" value="ER"/>
</dbReference>
<evidence type="ECO:0000256" key="3">
    <source>
        <dbReference type="ARBA" id="ARBA00022723"/>
    </source>
</evidence>
<dbReference type="SMART" id="SM00829">
    <property type="entry name" value="PKS_ER"/>
    <property type="match status" value="1"/>
</dbReference>
<dbReference type="InterPro" id="IPR036291">
    <property type="entry name" value="NAD(P)-bd_dom_sf"/>
</dbReference>
<dbReference type="GO" id="GO:0008270">
    <property type="term" value="F:zinc ion binding"/>
    <property type="evidence" value="ECO:0007669"/>
    <property type="project" value="InterPro"/>
</dbReference>
<keyword evidence="9" id="KW-1185">Reference proteome</keyword>
<dbReference type="GO" id="GO:0000721">
    <property type="term" value="F:(R,R)-butanediol dehydrogenase activity"/>
    <property type="evidence" value="ECO:0007669"/>
    <property type="project" value="TreeGrafter"/>
</dbReference>
<protein>
    <recommendedName>
        <fullName evidence="7">Enoyl reductase (ER) domain-containing protein</fullName>
    </recommendedName>
</protein>
<dbReference type="InterPro" id="IPR011032">
    <property type="entry name" value="GroES-like_sf"/>
</dbReference>
<comment type="cofactor">
    <cofactor evidence="1 6">
        <name>Zn(2+)</name>
        <dbReference type="ChEBI" id="CHEBI:29105"/>
    </cofactor>
</comment>
<dbReference type="SUPFAM" id="SSF50129">
    <property type="entry name" value="GroES-like"/>
    <property type="match status" value="1"/>
</dbReference>
<dbReference type="STRING" id="857340.A0A086TGF9"/>
<gene>
    <name evidence="8" type="ORF">ACRE_006610</name>
</gene>
<dbReference type="InterPro" id="IPR013154">
    <property type="entry name" value="ADH-like_N"/>
</dbReference>
<dbReference type="PANTHER" id="PTHR43161:SF23">
    <property type="entry name" value="(R,R)-BUTANEDIOL DEHYDROGENASE-RELATED"/>
    <property type="match status" value="1"/>
</dbReference>
<dbReference type="EMBL" id="JPKY01000003">
    <property type="protein sequence ID" value="KFH48441.1"/>
    <property type="molecule type" value="Genomic_DNA"/>
</dbReference>
<evidence type="ECO:0000256" key="6">
    <source>
        <dbReference type="RuleBase" id="RU361277"/>
    </source>
</evidence>
<keyword evidence="5" id="KW-0560">Oxidoreductase</keyword>
<dbReference type="Gene3D" id="3.90.180.10">
    <property type="entry name" value="Medium-chain alcohol dehydrogenases, catalytic domain"/>
    <property type="match status" value="1"/>
</dbReference>
<dbReference type="Gene3D" id="3.40.50.720">
    <property type="entry name" value="NAD(P)-binding Rossmann-like Domain"/>
    <property type="match status" value="1"/>
</dbReference>
<dbReference type="InterPro" id="IPR013149">
    <property type="entry name" value="ADH-like_C"/>
</dbReference>
<evidence type="ECO:0000256" key="4">
    <source>
        <dbReference type="ARBA" id="ARBA00022833"/>
    </source>
</evidence>
<reference evidence="9" key="1">
    <citation type="journal article" date="2014" name="Genome Announc.">
        <title>Genome sequence and annotation of Acremonium chrysogenum, producer of the beta-lactam antibiotic cephalosporin C.</title>
        <authorList>
            <person name="Terfehr D."/>
            <person name="Dahlmann T.A."/>
            <person name="Specht T."/>
            <person name="Zadra I."/>
            <person name="Kuernsteiner H."/>
            <person name="Kueck U."/>
        </authorList>
    </citation>
    <scope>NUCLEOTIDE SEQUENCE [LARGE SCALE GENOMIC DNA]</scope>
    <source>
        <strain evidence="9">ATCC 11550 / CBS 779.69 / DSM 880 / IAM 14645 / JCM 23072 / IMI 49137</strain>
    </source>
</reference>
<evidence type="ECO:0000256" key="5">
    <source>
        <dbReference type="ARBA" id="ARBA00023002"/>
    </source>
</evidence>
<dbReference type="Proteomes" id="UP000029964">
    <property type="component" value="Unassembled WGS sequence"/>
</dbReference>
<dbReference type="CDD" id="cd08233">
    <property type="entry name" value="butanediol_DH_like"/>
    <property type="match status" value="1"/>
</dbReference>
<sequence>MASTTTTTPTAPVTTLTTAPTPATMKAVRYHGQRDIRVDDIPVPALKPGHIRIAPKFCGICGSDLHEYLGGNNLIPRPGHPHAITGETAPLTLGHEFSGIVEEVGEGVTTLKVGDRVCVQPIIFDEDCHSCRRGLVNCCDRNGFIGLSGWGGGLCESTVVPEKSAKRLPDGVSLEVGALVEPLAVGWHAINISPYRDGDSALVVGGGPIGLAVVQALIGRGCKNIIVSEVSVRRREFATNFGAHHVLDPAEQDVVAEVKKLTGGLGADVAFDAAGSQHALDAAFQSLKARGTLVNIAVWEKRAQLNMNEIVFRERSYIGVATYSLGDFEEVLEAIASGKMTPENMITKKITMDKVVQDGFRTLIEEKDSQVKILVDIGASL</sequence>
<dbReference type="GO" id="GO:0034079">
    <property type="term" value="P:butanediol biosynthetic process"/>
    <property type="evidence" value="ECO:0007669"/>
    <property type="project" value="TreeGrafter"/>
</dbReference>
<name>A0A086TGF9_HAPC1</name>
<comment type="similarity">
    <text evidence="2 6">Belongs to the zinc-containing alcohol dehydrogenase family.</text>
</comment>
<dbReference type="PANTHER" id="PTHR43161">
    <property type="entry name" value="SORBITOL DEHYDROGENASE"/>
    <property type="match status" value="1"/>
</dbReference>
<dbReference type="GO" id="GO:0005737">
    <property type="term" value="C:cytoplasm"/>
    <property type="evidence" value="ECO:0007669"/>
    <property type="project" value="TreeGrafter"/>
</dbReference>
<dbReference type="SUPFAM" id="SSF51735">
    <property type="entry name" value="NAD(P)-binding Rossmann-fold domains"/>
    <property type="match status" value="1"/>
</dbReference>
<comment type="caution">
    <text evidence="8">The sequence shown here is derived from an EMBL/GenBank/DDBJ whole genome shotgun (WGS) entry which is preliminary data.</text>
</comment>
<evidence type="ECO:0000313" key="8">
    <source>
        <dbReference type="EMBL" id="KFH48441.1"/>
    </source>
</evidence>
<accession>A0A086TGF9</accession>
<organism evidence="8 9">
    <name type="scientific">Hapsidospora chrysogenum (strain ATCC 11550 / CBS 779.69 / DSM 880 / IAM 14645 / JCM 23072 / IMI 49137)</name>
    <name type="common">Acremonium chrysogenum</name>
    <dbReference type="NCBI Taxonomy" id="857340"/>
    <lineage>
        <taxon>Eukaryota</taxon>
        <taxon>Fungi</taxon>
        <taxon>Dikarya</taxon>
        <taxon>Ascomycota</taxon>
        <taxon>Pezizomycotina</taxon>
        <taxon>Sordariomycetes</taxon>
        <taxon>Hypocreomycetidae</taxon>
        <taxon>Hypocreales</taxon>
        <taxon>Bionectriaceae</taxon>
        <taxon>Hapsidospora</taxon>
    </lineage>
</organism>
<keyword evidence="4 6" id="KW-0862">Zinc</keyword>
<proteinExistence type="inferred from homology"/>
<evidence type="ECO:0000256" key="1">
    <source>
        <dbReference type="ARBA" id="ARBA00001947"/>
    </source>
</evidence>
<evidence type="ECO:0000259" key="7">
    <source>
        <dbReference type="SMART" id="SM00829"/>
    </source>
</evidence>
<dbReference type="AlphaFoldDB" id="A0A086TGF9"/>
<keyword evidence="3 6" id="KW-0479">Metal-binding</keyword>
<dbReference type="PROSITE" id="PS00059">
    <property type="entry name" value="ADH_ZINC"/>
    <property type="match status" value="1"/>
</dbReference>
<dbReference type="Pfam" id="PF00107">
    <property type="entry name" value="ADH_zinc_N"/>
    <property type="match status" value="1"/>
</dbReference>
<feature type="domain" description="Enoyl reductase (ER)" evidence="7">
    <location>
        <begin position="32"/>
        <end position="375"/>
    </location>
</feature>
<dbReference type="OrthoDB" id="3941538at2759"/>
<evidence type="ECO:0000256" key="2">
    <source>
        <dbReference type="ARBA" id="ARBA00008072"/>
    </source>
</evidence>
<evidence type="ECO:0000313" key="9">
    <source>
        <dbReference type="Proteomes" id="UP000029964"/>
    </source>
</evidence>